<organism evidence="2 3">
    <name type="scientific">Bifidobacterium italicum</name>
    <dbReference type="NCBI Taxonomy" id="1960968"/>
    <lineage>
        <taxon>Bacteria</taxon>
        <taxon>Bacillati</taxon>
        <taxon>Actinomycetota</taxon>
        <taxon>Actinomycetes</taxon>
        <taxon>Bifidobacteriales</taxon>
        <taxon>Bifidobacteriaceae</taxon>
        <taxon>Bifidobacterium</taxon>
    </lineage>
</organism>
<feature type="region of interest" description="Disordered" evidence="1">
    <location>
        <begin position="55"/>
        <end position="194"/>
    </location>
</feature>
<accession>A0A2A2ELD8</accession>
<dbReference type="Proteomes" id="UP000217986">
    <property type="component" value="Unassembled WGS sequence"/>
</dbReference>
<protein>
    <submittedName>
        <fullName evidence="2">Uncharacterized protein</fullName>
    </submittedName>
</protein>
<evidence type="ECO:0000313" key="2">
    <source>
        <dbReference type="EMBL" id="PAU69807.1"/>
    </source>
</evidence>
<feature type="compositionally biased region" description="Low complexity" evidence="1">
    <location>
        <begin position="69"/>
        <end position="96"/>
    </location>
</feature>
<dbReference type="AlphaFoldDB" id="A0A2A2ELD8"/>
<feature type="compositionally biased region" description="Polar residues" evidence="1">
    <location>
        <begin position="113"/>
        <end position="122"/>
    </location>
</feature>
<gene>
    <name evidence="2" type="ORF">B1400_0342</name>
</gene>
<proteinExistence type="predicted"/>
<sequence>MPVATRVRSGIGASSSGIPQFVQTAASAETFMPQFGHDSHSDCTILVPFPIRSRPAHHDSLRSFPPIYRRSNPSSLRRPIRLRPTSSTTSTIPPTDRSVRVPTHRHHRRTDPQKTPSPTQSVEPPDEPTHCVPAHRHRRRIHPQPSPSPGHSVEPSDKPTHCVPTRRPTRRAHPQKTPSPTQSVEPPDKSTHATTLRLQRHSQEMDLQPRSAPPYATIFIIYNIERPHEQRPGMHTQERRRQPS</sequence>
<feature type="compositionally biased region" description="Basic residues" evidence="1">
    <location>
        <begin position="133"/>
        <end position="142"/>
    </location>
</feature>
<comment type="caution">
    <text evidence="2">The sequence shown here is derived from an EMBL/GenBank/DDBJ whole genome shotgun (WGS) entry which is preliminary data.</text>
</comment>
<keyword evidence="3" id="KW-1185">Reference proteome</keyword>
<dbReference type="EMBL" id="MVOG01000005">
    <property type="protein sequence ID" value="PAU69807.1"/>
    <property type="molecule type" value="Genomic_DNA"/>
</dbReference>
<evidence type="ECO:0000313" key="3">
    <source>
        <dbReference type="Proteomes" id="UP000217986"/>
    </source>
</evidence>
<evidence type="ECO:0000256" key="1">
    <source>
        <dbReference type="SAM" id="MobiDB-lite"/>
    </source>
</evidence>
<name>A0A2A2ELD8_9BIFI</name>
<reference evidence="2 3" key="1">
    <citation type="journal article" date="2017" name="ISME J.">
        <title>Unveiling bifidobacterial biogeography across the mammalian branch of the tree of life.</title>
        <authorList>
            <person name="Milani C."/>
            <person name="Mangifesta M."/>
            <person name="Mancabelli L."/>
            <person name="Lugli G.A."/>
            <person name="James K."/>
            <person name="Duranti S."/>
            <person name="Turroni F."/>
            <person name="Ferrario C."/>
            <person name="Ossiprandi M.C."/>
            <person name="van Sinderen D."/>
            <person name="Ventura M."/>
        </authorList>
    </citation>
    <scope>NUCLEOTIDE SEQUENCE [LARGE SCALE GENOMIC DNA]</scope>
    <source>
        <strain evidence="2 3">70</strain>
    </source>
</reference>